<keyword evidence="1" id="KW-0812">Transmembrane</keyword>
<dbReference type="AlphaFoldDB" id="A0A2S1QV04"/>
<dbReference type="EMBL" id="CP029186">
    <property type="protein sequence ID" value="AWH84247.1"/>
    <property type="molecule type" value="Genomic_DNA"/>
</dbReference>
<keyword evidence="3" id="KW-1185">Reference proteome</keyword>
<dbReference type="Proteomes" id="UP000244929">
    <property type="component" value="Chromosome"/>
</dbReference>
<feature type="transmembrane region" description="Helical" evidence="1">
    <location>
        <begin position="12"/>
        <end position="33"/>
    </location>
</feature>
<organism evidence="2 3">
    <name type="scientific">Flavobacterium album</name>
    <dbReference type="NCBI Taxonomy" id="2175091"/>
    <lineage>
        <taxon>Bacteria</taxon>
        <taxon>Pseudomonadati</taxon>
        <taxon>Bacteroidota</taxon>
        <taxon>Flavobacteriia</taxon>
        <taxon>Flavobacteriales</taxon>
        <taxon>Flavobacteriaceae</taxon>
        <taxon>Flavobacterium</taxon>
    </lineage>
</organism>
<keyword evidence="1" id="KW-1133">Transmembrane helix</keyword>
<feature type="transmembrane region" description="Helical" evidence="1">
    <location>
        <begin position="106"/>
        <end position="125"/>
    </location>
</feature>
<dbReference type="RefSeq" id="WP_108776956.1">
    <property type="nucleotide sequence ID" value="NZ_CP029186.1"/>
</dbReference>
<proteinExistence type="predicted"/>
<gene>
    <name evidence="2" type="ORF">HYN59_03575</name>
</gene>
<keyword evidence="1" id="KW-0472">Membrane</keyword>
<protein>
    <submittedName>
        <fullName evidence="2">Uncharacterized protein</fullName>
    </submittedName>
</protein>
<name>A0A2S1QV04_9FLAO</name>
<sequence>MKPENKNFLKFCLLVFLTAVLAYSLFFVAALAYSQPMGAYSWLQAYMFGFILHLPLWFGALLIAGLILKKPFPKKVTFILEALLFTMLLLPLILKDPREFFDTILLPYYAVDFLLCLALLLKLRVRVVRHQ</sequence>
<evidence type="ECO:0000313" key="3">
    <source>
        <dbReference type="Proteomes" id="UP000244929"/>
    </source>
</evidence>
<accession>A0A2S1QV04</accession>
<feature type="transmembrane region" description="Helical" evidence="1">
    <location>
        <begin position="45"/>
        <end position="68"/>
    </location>
</feature>
<reference evidence="2 3" key="1">
    <citation type="submission" date="2018-04" db="EMBL/GenBank/DDBJ databases">
        <title>Genome sequencing of Flavobacterium sp. HYN0059.</title>
        <authorList>
            <person name="Yi H."/>
            <person name="Baek C."/>
        </authorList>
    </citation>
    <scope>NUCLEOTIDE SEQUENCE [LARGE SCALE GENOMIC DNA]</scope>
    <source>
        <strain evidence="2 3">HYN0059</strain>
    </source>
</reference>
<evidence type="ECO:0000256" key="1">
    <source>
        <dbReference type="SAM" id="Phobius"/>
    </source>
</evidence>
<evidence type="ECO:0000313" key="2">
    <source>
        <dbReference type="EMBL" id="AWH84247.1"/>
    </source>
</evidence>
<feature type="transmembrane region" description="Helical" evidence="1">
    <location>
        <begin position="75"/>
        <end position="94"/>
    </location>
</feature>
<dbReference type="KEGG" id="falb:HYN59_03575"/>